<dbReference type="Gene3D" id="3.30.720.110">
    <property type="match status" value="1"/>
</dbReference>
<evidence type="ECO:0000313" key="2">
    <source>
        <dbReference type="Proteomes" id="UP001598300"/>
    </source>
</evidence>
<dbReference type="InterPro" id="IPR029068">
    <property type="entry name" value="Glyas_Bleomycin-R_OHBP_Dase"/>
</dbReference>
<name>A0ABW6DSB0_9ACTN</name>
<organism evidence="1 2">
    <name type="scientific">Streptomyces bacillaris</name>
    <dbReference type="NCBI Taxonomy" id="68179"/>
    <lineage>
        <taxon>Bacteria</taxon>
        <taxon>Bacillati</taxon>
        <taxon>Actinomycetota</taxon>
        <taxon>Actinomycetes</taxon>
        <taxon>Kitasatosporales</taxon>
        <taxon>Streptomycetaceae</taxon>
        <taxon>Streptomyces</taxon>
    </lineage>
</organism>
<evidence type="ECO:0000313" key="1">
    <source>
        <dbReference type="EMBL" id="MFD3955611.1"/>
    </source>
</evidence>
<dbReference type="Proteomes" id="UP001598300">
    <property type="component" value="Unassembled WGS sequence"/>
</dbReference>
<gene>
    <name evidence="1" type="ORF">ACFWR3_05935</name>
</gene>
<reference evidence="1 2" key="1">
    <citation type="submission" date="2024-09" db="EMBL/GenBank/DDBJ databases">
        <title>The Natural Products Discovery Center: Release of the First 8490 Sequenced Strains for Exploring Actinobacteria Biosynthetic Diversity.</title>
        <authorList>
            <person name="Kalkreuter E."/>
            <person name="Kautsar S.A."/>
            <person name="Yang D."/>
            <person name="Bader C.D."/>
            <person name="Teijaro C.N."/>
            <person name="Fluegel L."/>
            <person name="Davis C.M."/>
            <person name="Simpson J.R."/>
            <person name="Lauterbach L."/>
            <person name="Steele A.D."/>
            <person name="Gui C."/>
            <person name="Meng S."/>
            <person name="Li G."/>
            <person name="Viehrig K."/>
            <person name="Ye F."/>
            <person name="Su P."/>
            <person name="Kiefer A.F."/>
            <person name="Nichols A."/>
            <person name="Cepeda A.J."/>
            <person name="Yan W."/>
            <person name="Fan B."/>
            <person name="Jiang Y."/>
            <person name="Adhikari A."/>
            <person name="Zheng C.-J."/>
            <person name="Schuster L."/>
            <person name="Cowan T.M."/>
            <person name="Smanski M.J."/>
            <person name="Chevrette M.G."/>
            <person name="De Carvalho L.P.S."/>
            <person name="Shen B."/>
        </authorList>
    </citation>
    <scope>NUCLEOTIDE SEQUENCE [LARGE SCALE GENOMIC DNA]</scope>
    <source>
        <strain evidence="1 2">NPDC058584</strain>
    </source>
</reference>
<evidence type="ECO:0008006" key="3">
    <source>
        <dbReference type="Google" id="ProtNLM"/>
    </source>
</evidence>
<dbReference type="SUPFAM" id="SSF54593">
    <property type="entry name" value="Glyoxalase/Bleomycin resistance protein/Dihydroxybiphenyl dioxygenase"/>
    <property type="match status" value="1"/>
</dbReference>
<proteinExistence type="predicted"/>
<protein>
    <recommendedName>
        <fullName evidence="3">Ankyrin repeat domain-containing protein</fullName>
    </recommendedName>
</protein>
<sequence>MSEGLLAAIVQPAEAGREREAVRVLLRRGADVLPPTQRDQRASGLILAFTLTGLEAEGRRLRSEGVEIAMPLREEPWGRKIFLADLVAAGYAARDESLHEQNGGPDRAR</sequence>
<comment type="caution">
    <text evidence="1">The sequence shown here is derived from an EMBL/GenBank/DDBJ whole genome shotgun (WGS) entry which is preliminary data.</text>
</comment>
<accession>A0ABW6DSB0</accession>
<keyword evidence="2" id="KW-1185">Reference proteome</keyword>
<dbReference type="EMBL" id="JBHXPM010000004">
    <property type="protein sequence ID" value="MFD3955611.1"/>
    <property type="molecule type" value="Genomic_DNA"/>
</dbReference>
<dbReference type="RefSeq" id="WP_244210049.1">
    <property type="nucleotide sequence ID" value="NZ_JBHVRE010000002.1"/>
</dbReference>